<proteinExistence type="evidence at transcript level"/>
<accession>I3SI51</accession>
<name>I3SI51_LOTJA</name>
<sequence>MDASRKTQAASFVVVTAALIALVVVVVAASVPAASGAVEFVVASPFAAAAEKEPAGTEDYDLGIVWSLVFEEAAVMPDCALNHPG</sequence>
<reference evidence="1" key="1">
    <citation type="submission" date="2012-05" db="EMBL/GenBank/DDBJ databases">
        <authorList>
            <person name="Krishnakumar V."/>
            <person name="Cheung F."/>
            <person name="Xiao Y."/>
            <person name="Chan A."/>
            <person name="Moskal W.A."/>
            <person name="Town C.D."/>
        </authorList>
    </citation>
    <scope>NUCLEOTIDE SEQUENCE</scope>
</reference>
<evidence type="ECO:0000313" key="1">
    <source>
        <dbReference type="EMBL" id="AFK39943.1"/>
    </source>
</evidence>
<dbReference type="AlphaFoldDB" id="I3SI51"/>
<protein>
    <submittedName>
        <fullName evidence="1">Uncharacterized protein</fullName>
    </submittedName>
</protein>
<dbReference type="EMBL" id="BT140148">
    <property type="protein sequence ID" value="AFK39943.1"/>
    <property type="molecule type" value="mRNA"/>
</dbReference>
<organism evidence="1">
    <name type="scientific">Lotus japonicus</name>
    <name type="common">Lotus corniculatus var. japonicus</name>
    <dbReference type="NCBI Taxonomy" id="34305"/>
    <lineage>
        <taxon>Eukaryota</taxon>
        <taxon>Viridiplantae</taxon>
        <taxon>Streptophyta</taxon>
        <taxon>Embryophyta</taxon>
        <taxon>Tracheophyta</taxon>
        <taxon>Spermatophyta</taxon>
        <taxon>Magnoliopsida</taxon>
        <taxon>eudicotyledons</taxon>
        <taxon>Gunneridae</taxon>
        <taxon>Pentapetalae</taxon>
        <taxon>rosids</taxon>
        <taxon>fabids</taxon>
        <taxon>Fabales</taxon>
        <taxon>Fabaceae</taxon>
        <taxon>Papilionoideae</taxon>
        <taxon>50 kb inversion clade</taxon>
        <taxon>NPAAA clade</taxon>
        <taxon>Hologalegina</taxon>
        <taxon>robinioid clade</taxon>
        <taxon>Loteae</taxon>
        <taxon>Lotus</taxon>
    </lineage>
</organism>